<gene>
    <name evidence="1" type="ORF">EVAR_81005_1</name>
</gene>
<evidence type="ECO:0000313" key="1">
    <source>
        <dbReference type="EMBL" id="GBP09702.1"/>
    </source>
</evidence>
<proteinExistence type="predicted"/>
<name>A0A4C1T5M5_EUMVA</name>
<sequence length="94" mass="10625">MKAATLRAVANPEIERLSGRKRLAGITWRSRGLIALCGFSGVFCIRSFRRNDTKDGGWGNIRLDVVQTCLQADRMYIEHARTSEIKKKCGQVRD</sequence>
<comment type="caution">
    <text evidence="1">The sequence shown here is derived from an EMBL/GenBank/DDBJ whole genome shotgun (WGS) entry which is preliminary data.</text>
</comment>
<dbReference type="Proteomes" id="UP000299102">
    <property type="component" value="Unassembled WGS sequence"/>
</dbReference>
<accession>A0A4C1T5M5</accession>
<dbReference type="AlphaFoldDB" id="A0A4C1T5M5"/>
<evidence type="ECO:0000313" key="2">
    <source>
        <dbReference type="Proteomes" id="UP000299102"/>
    </source>
</evidence>
<protein>
    <submittedName>
        <fullName evidence="1">Uncharacterized protein</fullName>
    </submittedName>
</protein>
<organism evidence="1 2">
    <name type="scientific">Eumeta variegata</name>
    <name type="common">Bagworm moth</name>
    <name type="synonym">Eumeta japonica</name>
    <dbReference type="NCBI Taxonomy" id="151549"/>
    <lineage>
        <taxon>Eukaryota</taxon>
        <taxon>Metazoa</taxon>
        <taxon>Ecdysozoa</taxon>
        <taxon>Arthropoda</taxon>
        <taxon>Hexapoda</taxon>
        <taxon>Insecta</taxon>
        <taxon>Pterygota</taxon>
        <taxon>Neoptera</taxon>
        <taxon>Endopterygota</taxon>
        <taxon>Lepidoptera</taxon>
        <taxon>Glossata</taxon>
        <taxon>Ditrysia</taxon>
        <taxon>Tineoidea</taxon>
        <taxon>Psychidae</taxon>
        <taxon>Oiketicinae</taxon>
        <taxon>Eumeta</taxon>
    </lineage>
</organism>
<dbReference type="EMBL" id="BGZK01000037">
    <property type="protein sequence ID" value="GBP09702.1"/>
    <property type="molecule type" value="Genomic_DNA"/>
</dbReference>
<reference evidence="1 2" key="1">
    <citation type="journal article" date="2019" name="Commun. Biol.">
        <title>The bagworm genome reveals a unique fibroin gene that provides high tensile strength.</title>
        <authorList>
            <person name="Kono N."/>
            <person name="Nakamura H."/>
            <person name="Ohtoshi R."/>
            <person name="Tomita M."/>
            <person name="Numata K."/>
            <person name="Arakawa K."/>
        </authorList>
    </citation>
    <scope>NUCLEOTIDE SEQUENCE [LARGE SCALE GENOMIC DNA]</scope>
</reference>
<keyword evidence="2" id="KW-1185">Reference proteome</keyword>